<dbReference type="InterPro" id="IPR036892">
    <property type="entry name" value="L27_dom_sf"/>
</dbReference>
<evidence type="ECO:0000259" key="9">
    <source>
        <dbReference type="PROSITE" id="PS50002"/>
    </source>
</evidence>
<dbReference type="InterPro" id="IPR001452">
    <property type="entry name" value="SH3_domain"/>
</dbReference>
<protein>
    <submittedName>
        <fullName evidence="13">Uncharacterized protein</fullName>
    </submittedName>
</protein>
<proteinExistence type="inferred from homology"/>
<dbReference type="Proteomes" id="UP001627154">
    <property type="component" value="Unassembled WGS sequence"/>
</dbReference>
<dbReference type="GO" id="GO:0005886">
    <property type="term" value="C:plasma membrane"/>
    <property type="evidence" value="ECO:0007669"/>
    <property type="project" value="UniProtKB-SubCell"/>
</dbReference>
<evidence type="ECO:0000256" key="7">
    <source>
        <dbReference type="ARBA" id="ARBA00023136"/>
    </source>
</evidence>
<dbReference type="Pfam" id="PF00625">
    <property type="entry name" value="Guanylate_kin"/>
    <property type="match status" value="1"/>
</dbReference>
<feature type="domain" description="PDZ" evidence="11">
    <location>
        <begin position="345"/>
        <end position="412"/>
    </location>
</feature>
<dbReference type="FunFam" id="3.30.63.10:FF:000001">
    <property type="entry name" value="Disks large homolog 1 isoform 2"/>
    <property type="match status" value="1"/>
</dbReference>
<dbReference type="InterPro" id="IPR050614">
    <property type="entry name" value="Synaptic_Scaffolding_LAP-MAGUK"/>
</dbReference>
<feature type="domain" description="PDZ" evidence="11">
    <location>
        <begin position="208"/>
        <end position="299"/>
    </location>
</feature>
<organism evidence="13 14">
    <name type="scientific">Trichogramma kaykai</name>
    <dbReference type="NCBI Taxonomy" id="54128"/>
    <lineage>
        <taxon>Eukaryota</taxon>
        <taxon>Metazoa</taxon>
        <taxon>Ecdysozoa</taxon>
        <taxon>Arthropoda</taxon>
        <taxon>Hexapoda</taxon>
        <taxon>Insecta</taxon>
        <taxon>Pterygota</taxon>
        <taxon>Neoptera</taxon>
        <taxon>Endopterygota</taxon>
        <taxon>Hymenoptera</taxon>
        <taxon>Apocrita</taxon>
        <taxon>Proctotrupomorpha</taxon>
        <taxon>Chalcidoidea</taxon>
        <taxon>Trichogrammatidae</taxon>
        <taxon>Trichogramma</taxon>
    </lineage>
</organism>
<keyword evidence="4 8" id="KW-0728">SH3 domain</keyword>
<sequence length="770" mass="87957">MAQSKYKHQNIETHRALELLSDFYGKLIESQEKYLVIETERLIRLLKSKFFQALIDIREYYQITALDSSGQITYPYFDKQHLHLENTVNIDTVQQDNVNEKETIAQISSYENLEVSIERGELGFGFSIAGGTDNQHENGDNRIYITKISHNGSAALSGLLKTNDILEKVNDTILSNVRHIDAVNALKTSRNPVKLTIRRKNITQIPIKIDLEKINGTFGFSVSGGRNNQHQSGDSSIFITKITEGGAAEKNGRIKIGQKIIGVQSSKEYINFENVTHEEAVEALKVASKNLRLFVIDSEFKRSTQQLSSKCDEDTVMISSHESLKNLDGQNDTSNLKNLNSKNNEIYLKRNVHGFGFNIIGGENNEGIFVSSILKDGPAWTDGKLKVGDQIIIVNERDFKGISHEDAANYLKGCDEIRMSTEHDIAHYDEIKRNLCQMKSLATPTMKVSRKLNDVKKMLVKCLFDYDPEKDDDLPNQGLHFHFGDILFVINASDEEWWQAKKVQPLSSIGIGIIPGKKRWERKQRAKERCVKFEESTSTQIDKLQDKKKKNYTFSRRFPFMKNKEKVEDVVENEQSLVSCYTADGTESKDSCDKEILYRVELPYMDELTLVYVEKENEGEMVQRLSSDDEIIPYLEVIEIPLKQRRPIIILGPIKDQINDDLISEYPEKFESCIPHTTRPKKPDEADGHDYHFVHSREIMENDIKNHLFIEAGQYNGNLYGTSISSIAAVASRNKHCILDVSENAIKRLYSTHFYPIILLIKLKSPDIIK</sequence>
<dbReference type="PROSITE" id="PS50106">
    <property type="entry name" value="PDZ"/>
    <property type="match status" value="3"/>
</dbReference>
<feature type="domain" description="L27" evidence="12">
    <location>
        <begin position="9"/>
        <end position="69"/>
    </location>
</feature>
<dbReference type="PROSITE" id="PS50052">
    <property type="entry name" value="GUANYLATE_KINASE_2"/>
    <property type="match status" value="1"/>
</dbReference>
<dbReference type="Pfam" id="PF09058">
    <property type="entry name" value="L27_1"/>
    <property type="match status" value="1"/>
</dbReference>
<accession>A0ABD2XHL9</accession>
<dbReference type="InterPro" id="IPR027417">
    <property type="entry name" value="P-loop_NTPase"/>
</dbReference>
<comment type="similarity">
    <text evidence="3">Belongs to the MAGUK family.</text>
</comment>
<dbReference type="EMBL" id="JBJJXI010000023">
    <property type="protein sequence ID" value="KAL3404731.1"/>
    <property type="molecule type" value="Genomic_DNA"/>
</dbReference>
<dbReference type="Gene3D" id="2.30.30.40">
    <property type="entry name" value="SH3 Domains"/>
    <property type="match status" value="2"/>
</dbReference>
<dbReference type="PROSITE" id="PS51022">
    <property type="entry name" value="L27"/>
    <property type="match status" value="1"/>
</dbReference>
<dbReference type="InterPro" id="IPR020590">
    <property type="entry name" value="Guanylate_kinase_CS"/>
</dbReference>
<dbReference type="Pfam" id="PF00595">
    <property type="entry name" value="PDZ"/>
    <property type="match status" value="3"/>
</dbReference>
<dbReference type="InterPro" id="IPR001478">
    <property type="entry name" value="PDZ"/>
</dbReference>
<dbReference type="GO" id="GO:0030054">
    <property type="term" value="C:cell junction"/>
    <property type="evidence" value="ECO:0007669"/>
    <property type="project" value="UniProtKB-ARBA"/>
</dbReference>
<dbReference type="Gene3D" id="1.10.287.470">
    <property type="entry name" value="Helix hairpin bin"/>
    <property type="match status" value="1"/>
</dbReference>
<dbReference type="InterPro" id="IPR036034">
    <property type="entry name" value="PDZ_sf"/>
</dbReference>
<comment type="caution">
    <text evidence="13">The sequence shown here is derived from an EMBL/GenBank/DDBJ whole genome shotgun (WGS) entry which is preliminary data.</text>
</comment>
<keyword evidence="6" id="KW-0677">Repeat</keyword>
<keyword evidence="14" id="KW-1185">Reference proteome</keyword>
<feature type="domain" description="Guanylate kinase-like" evidence="10">
    <location>
        <begin position="645"/>
        <end position="770"/>
    </location>
</feature>
<dbReference type="SUPFAM" id="SSF52540">
    <property type="entry name" value="P-loop containing nucleoside triphosphate hydrolases"/>
    <property type="match status" value="1"/>
</dbReference>
<dbReference type="SMART" id="SM00326">
    <property type="entry name" value="SH3"/>
    <property type="match status" value="1"/>
</dbReference>
<comment type="subcellular location">
    <subcellularLocation>
        <location evidence="2">Cell membrane</location>
    </subcellularLocation>
    <subcellularLocation>
        <location evidence="1">Membrane</location>
        <topology evidence="1">Peripheral membrane protein</topology>
    </subcellularLocation>
</comment>
<dbReference type="SUPFAM" id="SSF50044">
    <property type="entry name" value="SH3-domain"/>
    <property type="match status" value="1"/>
</dbReference>
<evidence type="ECO:0000256" key="3">
    <source>
        <dbReference type="ARBA" id="ARBA00007014"/>
    </source>
</evidence>
<feature type="domain" description="SH3" evidence="9">
    <location>
        <begin position="455"/>
        <end position="524"/>
    </location>
</feature>
<dbReference type="InterPro" id="IPR008144">
    <property type="entry name" value="Guanylate_kin-like_dom"/>
</dbReference>
<dbReference type="Gene3D" id="3.40.50.300">
    <property type="entry name" value="P-loop containing nucleotide triphosphate hydrolases"/>
    <property type="match status" value="1"/>
</dbReference>
<evidence type="ECO:0000259" key="12">
    <source>
        <dbReference type="PROSITE" id="PS51022"/>
    </source>
</evidence>
<dbReference type="SMART" id="SM00228">
    <property type="entry name" value="PDZ"/>
    <property type="match status" value="3"/>
</dbReference>
<evidence type="ECO:0000259" key="10">
    <source>
        <dbReference type="PROSITE" id="PS50052"/>
    </source>
</evidence>
<dbReference type="AlphaFoldDB" id="A0ABD2XHL9"/>
<evidence type="ECO:0000259" key="11">
    <source>
        <dbReference type="PROSITE" id="PS50106"/>
    </source>
</evidence>
<dbReference type="Gene3D" id="3.30.63.10">
    <property type="entry name" value="Guanylate Kinase phosphate binding domain"/>
    <property type="match status" value="1"/>
</dbReference>
<evidence type="ECO:0000256" key="4">
    <source>
        <dbReference type="ARBA" id="ARBA00022443"/>
    </source>
</evidence>
<dbReference type="InterPro" id="IPR036028">
    <property type="entry name" value="SH3-like_dom_sf"/>
</dbReference>
<dbReference type="PANTHER" id="PTHR23119">
    <property type="entry name" value="DISCS LARGE"/>
    <property type="match status" value="1"/>
</dbReference>
<dbReference type="Gene3D" id="2.30.42.10">
    <property type="match status" value="3"/>
</dbReference>
<dbReference type="SUPFAM" id="SSF50156">
    <property type="entry name" value="PDZ domain-like"/>
    <property type="match status" value="3"/>
</dbReference>
<evidence type="ECO:0000256" key="8">
    <source>
        <dbReference type="PROSITE-ProRule" id="PRU00192"/>
    </source>
</evidence>
<dbReference type="InterPro" id="IPR008145">
    <property type="entry name" value="GK/Ca_channel_bsu"/>
</dbReference>
<dbReference type="SMART" id="SM00072">
    <property type="entry name" value="GuKc"/>
    <property type="match status" value="1"/>
</dbReference>
<evidence type="ECO:0000256" key="2">
    <source>
        <dbReference type="ARBA" id="ARBA00004236"/>
    </source>
</evidence>
<evidence type="ECO:0000313" key="13">
    <source>
        <dbReference type="EMBL" id="KAL3404731.1"/>
    </source>
</evidence>
<keyword evidence="5" id="KW-1003">Cell membrane</keyword>
<dbReference type="PROSITE" id="PS50002">
    <property type="entry name" value="SH3"/>
    <property type="match status" value="1"/>
</dbReference>
<dbReference type="PROSITE" id="PS00856">
    <property type="entry name" value="GUANYLATE_KINASE_1"/>
    <property type="match status" value="1"/>
</dbReference>
<dbReference type="CDD" id="cd11861">
    <property type="entry name" value="SH3_DLG-like"/>
    <property type="match status" value="1"/>
</dbReference>
<evidence type="ECO:0000313" key="14">
    <source>
        <dbReference type="Proteomes" id="UP001627154"/>
    </source>
</evidence>
<name>A0ABD2XHL9_9HYME</name>
<evidence type="ECO:0000256" key="6">
    <source>
        <dbReference type="ARBA" id="ARBA00022737"/>
    </source>
</evidence>
<dbReference type="Pfam" id="PF00018">
    <property type="entry name" value="SH3_1"/>
    <property type="match status" value="1"/>
</dbReference>
<dbReference type="PANTHER" id="PTHR23119:SF51">
    <property type="entry name" value="DISKS LARGE 1 TUMOR SUPPRESSOR PROTEIN"/>
    <property type="match status" value="1"/>
</dbReference>
<dbReference type="InterPro" id="IPR015143">
    <property type="entry name" value="L27_1"/>
</dbReference>
<reference evidence="13 14" key="1">
    <citation type="journal article" date="2024" name="bioRxiv">
        <title>A reference genome for Trichogramma kaykai: A tiny desert-dwelling parasitoid wasp with competing sex-ratio distorters.</title>
        <authorList>
            <person name="Culotta J."/>
            <person name="Lindsey A.R."/>
        </authorList>
    </citation>
    <scope>NUCLEOTIDE SEQUENCE [LARGE SCALE GENOMIC DNA]</scope>
    <source>
        <strain evidence="13 14">KSX58</strain>
    </source>
</reference>
<gene>
    <name evidence="13" type="ORF">TKK_002770</name>
</gene>
<dbReference type="InterPro" id="IPR004172">
    <property type="entry name" value="L27_dom"/>
</dbReference>
<keyword evidence="7" id="KW-0472">Membrane</keyword>
<evidence type="ECO:0000256" key="1">
    <source>
        <dbReference type="ARBA" id="ARBA00004170"/>
    </source>
</evidence>
<feature type="domain" description="PDZ" evidence="11">
    <location>
        <begin position="114"/>
        <end position="201"/>
    </location>
</feature>
<dbReference type="SUPFAM" id="SSF101288">
    <property type="entry name" value="L27 domain"/>
    <property type="match status" value="1"/>
</dbReference>
<evidence type="ECO:0000256" key="5">
    <source>
        <dbReference type="ARBA" id="ARBA00022475"/>
    </source>
</evidence>